<dbReference type="AlphaFoldDB" id="A0A9X2BYU5"/>
<evidence type="ECO:0000313" key="3">
    <source>
        <dbReference type="Proteomes" id="UP001139516"/>
    </source>
</evidence>
<dbReference type="Gene3D" id="3.30.565.10">
    <property type="entry name" value="Histidine kinase-like ATPase, C-terminal domain"/>
    <property type="match status" value="1"/>
</dbReference>
<name>A0A9X2BYU5_9PROT</name>
<evidence type="ECO:0000259" key="1">
    <source>
        <dbReference type="Pfam" id="PF10090"/>
    </source>
</evidence>
<dbReference type="InterPro" id="IPR018762">
    <property type="entry name" value="ChpT_C"/>
</dbReference>
<accession>A0A9X2BYU5</accession>
<dbReference type="Proteomes" id="UP001139516">
    <property type="component" value="Unassembled WGS sequence"/>
</dbReference>
<organism evidence="2 3">
    <name type="scientific">Roseomonas acroporae</name>
    <dbReference type="NCBI Taxonomy" id="2937791"/>
    <lineage>
        <taxon>Bacteria</taxon>
        <taxon>Pseudomonadati</taxon>
        <taxon>Pseudomonadota</taxon>
        <taxon>Alphaproteobacteria</taxon>
        <taxon>Acetobacterales</taxon>
        <taxon>Roseomonadaceae</taxon>
        <taxon>Roseomonas</taxon>
    </lineage>
</organism>
<reference evidence="2" key="1">
    <citation type="submission" date="2022-04" db="EMBL/GenBank/DDBJ databases">
        <title>Roseomonas acroporae sp. nov., isolated from coral Acropora digitifera.</title>
        <authorList>
            <person name="Sun H."/>
        </authorList>
    </citation>
    <scope>NUCLEOTIDE SEQUENCE</scope>
    <source>
        <strain evidence="2">NAR14</strain>
    </source>
</reference>
<sequence length="211" mass="21070">MGADLVLAQTLCARLCHDLGGAVGTVAGALELAGGDDREAFAVALETALILRRQLRLCRAAYGGGIGLGVRELIELVDGLPAGGRARLEVALPDDAEFPPGASQVLLVAILVAGEALPRGGTIRVAGDARTGVALLPEGRNAAWPKRLAAELAAVAGHGAAPPEAGPREVLPVLLARLAHAAGIGLSLALGAAEGPGVLLLEGPSLRPRAG</sequence>
<evidence type="ECO:0000313" key="2">
    <source>
        <dbReference type="EMBL" id="MCK8786405.1"/>
    </source>
</evidence>
<dbReference type="Gene3D" id="1.10.287.130">
    <property type="match status" value="1"/>
</dbReference>
<gene>
    <name evidence="2" type="ORF">M0638_18680</name>
</gene>
<dbReference type="RefSeq" id="WP_248668520.1">
    <property type="nucleotide sequence ID" value="NZ_JALPRX010000082.1"/>
</dbReference>
<keyword evidence="3" id="KW-1185">Reference proteome</keyword>
<dbReference type="Pfam" id="PF10090">
    <property type="entry name" value="HPTransfase"/>
    <property type="match status" value="1"/>
</dbReference>
<dbReference type="InterPro" id="IPR036890">
    <property type="entry name" value="HATPase_C_sf"/>
</dbReference>
<proteinExistence type="predicted"/>
<dbReference type="EMBL" id="JALPRX010000082">
    <property type="protein sequence ID" value="MCK8786405.1"/>
    <property type="molecule type" value="Genomic_DNA"/>
</dbReference>
<protein>
    <submittedName>
        <fullName evidence="2">Histidine phosphotransferase family protein</fullName>
    </submittedName>
</protein>
<comment type="caution">
    <text evidence="2">The sequence shown here is derived from an EMBL/GenBank/DDBJ whole genome shotgun (WGS) entry which is preliminary data.</text>
</comment>
<feature type="domain" description="Histidine phosphotransferase ChpT C-terminal" evidence="1">
    <location>
        <begin position="71"/>
        <end position="191"/>
    </location>
</feature>